<sequence>MTIAAVGVVILGEVAMLAFLYSISEGLEEYALLRTRRGLRALLALDPRLPPCGAAAPRSPWTRPSRP</sequence>
<evidence type="ECO:0000313" key="3">
    <source>
        <dbReference type="Proteomes" id="UP001500902"/>
    </source>
</evidence>
<protein>
    <submittedName>
        <fullName evidence="2">Uncharacterized protein</fullName>
    </submittedName>
</protein>
<feature type="transmembrane region" description="Helical" evidence="1">
    <location>
        <begin position="6"/>
        <end position="27"/>
    </location>
</feature>
<evidence type="ECO:0000313" key="2">
    <source>
        <dbReference type="EMBL" id="GAA3716625.1"/>
    </source>
</evidence>
<keyword evidence="1" id="KW-0472">Membrane</keyword>
<dbReference type="EMBL" id="BAAAZP010000236">
    <property type="protein sequence ID" value="GAA3716625.1"/>
    <property type="molecule type" value="Genomic_DNA"/>
</dbReference>
<organism evidence="2 3">
    <name type="scientific">Nonomuraea antimicrobica</name>
    <dbReference type="NCBI Taxonomy" id="561173"/>
    <lineage>
        <taxon>Bacteria</taxon>
        <taxon>Bacillati</taxon>
        <taxon>Actinomycetota</taxon>
        <taxon>Actinomycetes</taxon>
        <taxon>Streptosporangiales</taxon>
        <taxon>Streptosporangiaceae</taxon>
        <taxon>Nonomuraea</taxon>
    </lineage>
</organism>
<keyword evidence="3" id="KW-1185">Reference proteome</keyword>
<gene>
    <name evidence="2" type="ORF">GCM10022224_097830</name>
</gene>
<name>A0ABP7ECH0_9ACTN</name>
<accession>A0ABP7ECH0</accession>
<keyword evidence="1" id="KW-1133">Transmembrane helix</keyword>
<evidence type="ECO:0000256" key="1">
    <source>
        <dbReference type="SAM" id="Phobius"/>
    </source>
</evidence>
<dbReference type="Proteomes" id="UP001500902">
    <property type="component" value="Unassembled WGS sequence"/>
</dbReference>
<comment type="caution">
    <text evidence="2">The sequence shown here is derived from an EMBL/GenBank/DDBJ whole genome shotgun (WGS) entry which is preliminary data.</text>
</comment>
<proteinExistence type="predicted"/>
<keyword evidence="1" id="KW-0812">Transmembrane</keyword>
<reference evidence="3" key="1">
    <citation type="journal article" date="2019" name="Int. J. Syst. Evol. Microbiol.">
        <title>The Global Catalogue of Microorganisms (GCM) 10K type strain sequencing project: providing services to taxonomists for standard genome sequencing and annotation.</title>
        <authorList>
            <consortium name="The Broad Institute Genomics Platform"/>
            <consortium name="The Broad Institute Genome Sequencing Center for Infectious Disease"/>
            <person name="Wu L."/>
            <person name="Ma J."/>
        </authorList>
    </citation>
    <scope>NUCLEOTIDE SEQUENCE [LARGE SCALE GENOMIC DNA]</scope>
    <source>
        <strain evidence="3">JCM 16904</strain>
    </source>
</reference>